<proteinExistence type="predicted"/>
<protein>
    <submittedName>
        <fullName evidence="2">Ribonuclease p complex subunit</fullName>
    </submittedName>
</protein>
<sequence length="221" mass="24204">MPLQSSCGASFLGELRHQWWLCHIAKPKHLLGPRSSPCRITNTDSRVLCVRSFSALEQLLNPPAPTRIACDFHTDDKSSTYIPAHPATSLLLEGVCCLVGKVIFIPPRDNSPPPPAMCLIFTCGEHTFRKEVEGYEGVVCQCHNCGNWSGRVIKSNPWFTFCFVAGKGLRKAGKVSKVKAGNLKDNSLCDMVNTCGYGMTPREAGENGSPQQPWETVRPGS</sequence>
<accession>A0ABR2Y0S7</accession>
<dbReference type="PANTHER" id="PTHR28139:SF1">
    <property type="entry name" value="UPF0768 PROTEIN YBL029C-A"/>
    <property type="match status" value="1"/>
</dbReference>
<feature type="region of interest" description="Disordered" evidence="1">
    <location>
        <begin position="202"/>
        <end position="221"/>
    </location>
</feature>
<evidence type="ECO:0000256" key="1">
    <source>
        <dbReference type="SAM" id="MobiDB-lite"/>
    </source>
</evidence>
<gene>
    <name evidence="2" type="ORF">SCAR479_03246</name>
</gene>
<dbReference type="PANTHER" id="PTHR28139">
    <property type="entry name" value="UPF0768 PROTEIN YBL029C-A"/>
    <property type="match status" value="1"/>
</dbReference>
<keyword evidence="3" id="KW-1185">Reference proteome</keyword>
<organism evidence="2 3">
    <name type="scientific">Seiridium cardinale</name>
    <dbReference type="NCBI Taxonomy" id="138064"/>
    <lineage>
        <taxon>Eukaryota</taxon>
        <taxon>Fungi</taxon>
        <taxon>Dikarya</taxon>
        <taxon>Ascomycota</taxon>
        <taxon>Pezizomycotina</taxon>
        <taxon>Sordariomycetes</taxon>
        <taxon>Xylariomycetidae</taxon>
        <taxon>Amphisphaeriales</taxon>
        <taxon>Sporocadaceae</taxon>
        <taxon>Seiridium</taxon>
    </lineage>
</organism>
<evidence type="ECO:0000313" key="3">
    <source>
        <dbReference type="Proteomes" id="UP001465668"/>
    </source>
</evidence>
<dbReference type="Proteomes" id="UP001465668">
    <property type="component" value="Unassembled WGS sequence"/>
</dbReference>
<dbReference type="EMBL" id="JARVKM010000009">
    <property type="protein sequence ID" value="KAK9779639.1"/>
    <property type="molecule type" value="Genomic_DNA"/>
</dbReference>
<name>A0ABR2Y0S7_9PEZI</name>
<comment type="caution">
    <text evidence="2">The sequence shown here is derived from an EMBL/GenBank/DDBJ whole genome shotgun (WGS) entry which is preliminary data.</text>
</comment>
<evidence type="ECO:0000313" key="2">
    <source>
        <dbReference type="EMBL" id="KAK9779639.1"/>
    </source>
</evidence>
<reference evidence="2 3" key="1">
    <citation type="submission" date="2024-02" db="EMBL/GenBank/DDBJ databases">
        <title>First draft genome assembly of two strains of Seiridium cardinale.</title>
        <authorList>
            <person name="Emiliani G."/>
            <person name="Scali E."/>
        </authorList>
    </citation>
    <scope>NUCLEOTIDE SEQUENCE [LARGE SCALE GENOMIC DNA]</scope>
    <source>
        <strain evidence="2 3">BM-138-000479</strain>
    </source>
</reference>